<evidence type="ECO:0008006" key="3">
    <source>
        <dbReference type="Google" id="ProtNLM"/>
    </source>
</evidence>
<keyword evidence="2" id="KW-1185">Reference proteome</keyword>
<sequence length="159" mass="16821">MANHEAAGGTSDRGRSGPRFTATHLMEVARHGDTAARLDVAGDANMPAEGVALLARDPDPGIRGALLANEAVPQVALEEMLERFPEMRAQIATHPHAPMKLMEAAPLGTHTPVSLDSYLRRRAASDAQRSALLDAHARAHGQQAPVTLGDAWAQAKQAT</sequence>
<reference evidence="1 2" key="1">
    <citation type="submission" date="2019-01" db="EMBL/GenBank/DDBJ databases">
        <title>Novel species of Cellulomonas.</title>
        <authorList>
            <person name="Liu Q."/>
            <person name="Xin Y.-H."/>
        </authorList>
    </citation>
    <scope>NUCLEOTIDE SEQUENCE [LARGE SCALE GENOMIC DNA]</scope>
    <source>
        <strain evidence="1 2">HLT2-17</strain>
    </source>
</reference>
<name>A0A4Q5MX64_9MICO</name>
<protein>
    <recommendedName>
        <fullName evidence="3">Ankyrin repeat domain-containing protein</fullName>
    </recommendedName>
</protein>
<evidence type="ECO:0000313" key="2">
    <source>
        <dbReference type="Proteomes" id="UP000293764"/>
    </source>
</evidence>
<organism evidence="1 2">
    <name type="scientific">Pengzhenrongella frigida</name>
    <dbReference type="NCBI Taxonomy" id="1259133"/>
    <lineage>
        <taxon>Bacteria</taxon>
        <taxon>Bacillati</taxon>
        <taxon>Actinomycetota</taxon>
        <taxon>Actinomycetes</taxon>
        <taxon>Micrococcales</taxon>
        <taxon>Pengzhenrongella</taxon>
    </lineage>
</organism>
<dbReference type="Proteomes" id="UP000293764">
    <property type="component" value="Unassembled WGS sequence"/>
</dbReference>
<comment type="caution">
    <text evidence="1">The sequence shown here is derived from an EMBL/GenBank/DDBJ whole genome shotgun (WGS) entry which is preliminary data.</text>
</comment>
<dbReference type="AlphaFoldDB" id="A0A4Q5MX64"/>
<dbReference type="RefSeq" id="WP_130103456.1">
    <property type="nucleotide sequence ID" value="NZ_SDWW01000039.1"/>
</dbReference>
<accession>A0A4Q5MX64</accession>
<evidence type="ECO:0000313" key="1">
    <source>
        <dbReference type="EMBL" id="RYV50200.1"/>
    </source>
</evidence>
<gene>
    <name evidence="1" type="ORF">EUA98_14780</name>
</gene>
<proteinExistence type="predicted"/>
<dbReference type="Gene3D" id="1.25.10.10">
    <property type="entry name" value="Leucine-rich Repeat Variant"/>
    <property type="match status" value="1"/>
</dbReference>
<dbReference type="OrthoDB" id="5113951at2"/>
<dbReference type="InterPro" id="IPR011989">
    <property type="entry name" value="ARM-like"/>
</dbReference>
<dbReference type="EMBL" id="SDWW01000039">
    <property type="protein sequence ID" value="RYV50200.1"/>
    <property type="molecule type" value="Genomic_DNA"/>
</dbReference>